<dbReference type="Gene3D" id="3.40.50.1820">
    <property type="entry name" value="alpha/beta hydrolase"/>
    <property type="match status" value="2"/>
</dbReference>
<feature type="region of interest" description="Disordered" evidence="1">
    <location>
        <begin position="537"/>
        <end position="587"/>
    </location>
</feature>
<sequence>MLGRSREVMGPRLQGSELYRTSSASKRSARTSARHRLIAFCVVAASMMTANCARPFIHRHMLSTTPQGDVSDSKNLKSQDQPSRKAPSGQDMLNYSCLERLPEILEQHESSPPAEQWQVLMSTCEQDASQFPSPLPSSPQQLFQASRSVYISPDYASKVRDMSRGNMEAIKEAEEGRLPAPIGVRNTTIVDPSRWAGWQAEEDRGGYDFGGNLGESSEQDKGGGKVYVMKQLAQSSYSGRRGKGWKVEEHAPQNIGPAQSWFRNNVMSLDIEGMVDMVTSKGEHEDFSDSDPRFWAWSMDEMALEDVPAVVAYVLGVTRAKKVYSKYMTAPGLVSFSARANDSIVYNLLPPQEWIFMSESSHDIYLSNLCQLPPAIPGCLVTTAQMFGTSDHISVLQYRRMWQQWPSPTSYYNVLQWAQMYNEPKPRFMKFNYGADYDLQKIQSPVYYISGGKDVLAEKQDTALAREQLSKGGSLVGSHHIPSYSHMDFIWNPYAQRDLHEPVLNSLSNEDISRSKTSAHQQQAGIQSLPQSSTITSLPCHQHQHQHQHHQQQQHKQQSMREGKLEAGEDEQQAQTQSRNPERTRSQ</sequence>
<dbReference type="Proteomes" id="UP000815325">
    <property type="component" value="Unassembled WGS sequence"/>
</dbReference>
<dbReference type="SUPFAM" id="SSF53474">
    <property type="entry name" value="alpha/beta-Hydrolases"/>
    <property type="match status" value="1"/>
</dbReference>
<accession>A0ABQ7H7Y1</accession>
<evidence type="ECO:0000256" key="1">
    <source>
        <dbReference type="SAM" id="MobiDB-lite"/>
    </source>
</evidence>
<feature type="region of interest" description="Disordered" evidence="1">
    <location>
        <begin position="1"/>
        <end position="27"/>
    </location>
</feature>
<proteinExistence type="predicted"/>
<reference evidence="2" key="1">
    <citation type="submission" date="2017-08" db="EMBL/GenBank/DDBJ databases">
        <authorList>
            <person name="Polle J.E."/>
            <person name="Barry K."/>
            <person name="Cushman J."/>
            <person name="Schmutz J."/>
            <person name="Tran D."/>
            <person name="Hathwaick L.T."/>
            <person name="Yim W.C."/>
            <person name="Jenkins J."/>
            <person name="Mckie-Krisberg Z.M."/>
            <person name="Prochnik S."/>
            <person name="Lindquist E."/>
            <person name="Dockter R.B."/>
            <person name="Adam C."/>
            <person name="Molina H."/>
            <person name="Bunkerborg J."/>
            <person name="Jin E."/>
            <person name="Buchheim M."/>
            <person name="Magnuson J."/>
        </authorList>
    </citation>
    <scope>NUCLEOTIDE SEQUENCE</scope>
    <source>
        <strain evidence="2">CCAP 19/18</strain>
    </source>
</reference>
<dbReference type="InterPro" id="IPR029058">
    <property type="entry name" value="AB_hydrolase_fold"/>
</dbReference>
<feature type="region of interest" description="Disordered" evidence="1">
    <location>
        <begin position="64"/>
        <end position="92"/>
    </location>
</feature>
<gene>
    <name evidence="2" type="ORF">DUNSADRAFT_3554</name>
</gene>
<comment type="caution">
    <text evidence="2">The sequence shown here is derived from an EMBL/GenBank/DDBJ whole genome shotgun (WGS) entry which is preliminary data.</text>
</comment>
<feature type="compositionally biased region" description="Basic residues" evidence="1">
    <location>
        <begin position="542"/>
        <end position="553"/>
    </location>
</feature>
<name>A0ABQ7H7Y1_DUNSA</name>
<dbReference type="EMBL" id="MU069451">
    <property type="protein sequence ID" value="KAF5842961.1"/>
    <property type="molecule type" value="Genomic_DNA"/>
</dbReference>
<dbReference type="PANTHER" id="PTHR11005">
    <property type="entry name" value="LYSOSOMAL ACID LIPASE-RELATED"/>
    <property type="match status" value="1"/>
</dbReference>
<evidence type="ECO:0000313" key="3">
    <source>
        <dbReference type="Proteomes" id="UP000815325"/>
    </source>
</evidence>
<keyword evidence="3" id="KW-1185">Reference proteome</keyword>
<evidence type="ECO:0000313" key="2">
    <source>
        <dbReference type="EMBL" id="KAF5842961.1"/>
    </source>
</evidence>
<organism evidence="2 3">
    <name type="scientific">Dunaliella salina</name>
    <name type="common">Green alga</name>
    <name type="synonym">Protococcus salinus</name>
    <dbReference type="NCBI Taxonomy" id="3046"/>
    <lineage>
        <taxon>Eukaryota</taxon>
        <taxon>Viridiplantae</taxon>
        <taxon>Chlorophyta</taxon>
        <taxon>core chlorophytes</taxon>
        <taxon>Chlorophyceae</taxon>
        <taxon>CS clade</taxon>
        <taxon>Chlamydomonadales</taxon>
        <taxon>Dunaliellaceae</taxon>
        <taxon>Dunaliella</taxon>
    </lineage>
</organism>
<protein>
    <submittedName>
        <fullName evidence="2">Uncharacterized protein</fullName>
    </submittedName>
</protein>